<feature type="chain" id="PRO_5041379342" description="Bulb-type lectin domain-containing protein" evidence="6">
    <location>
        <begin position="24"/>
        <end position="274"/>
    </location>
</feature>
<feature type="domain" description="Bulb-type lectin" evidence="7">
    <location>
        <begin position="1"/>
        <end position="95"/>
    </location>
</feature>
<keyword evidence="5" id="KW-0472">Membrane</keyword>
<name>A0AA38C9E5_TAXCH</name>
<dbReference type="InterPro" id="IPR036426">
    <property type="entry name" value="Bulb-type_lectin_dom_sf"/>
</dbReference>
<dbReference type="OMA" id="WRSNTRN"/>
<evidence type="ECO:0000259" key="7">
    <source>
        <dbReference type="PROSITE" id="PS50927"/>
    </source>
</evidence>
<dbReference type="GO" id="GO:0016020">
    <property type="term" value="C:membrane"/>
    <property type="evidence" value="ECO:0007669"/>
    <property type="project" value="UniProtKB-SubCell"/>
</dbReference>
<evidence type="ECO:0000256" key="5">
    <source>
        <dbReference type="ARBA" id="ARBA00023136"/>
    </source>
</evidence>
<evidence type="ECO:0000256" key="4">
    <source>
        <dbReference type="ARBA" id="ARBA00022989"/>
    </source>
</evidence>
<evidence type="ECO:0000256" key="2">
    <source>
        <dbReference type="ARBA" id="ARBA00022692"/>
    </source>
</evidence>
<keyword evidence="4" id="KW-1133">Transmembrane helix</keyword>
<dbReference type="PANTHER" id="PTHR47974">
    <property type="entry name" value="OS07G0415500 PROTEIN"/>
    <property type="match status" value="1"/>
</dbReference>
<feature type="signal peptide" evidence="6">
    <location>
        <begin position="1"/>
        <end position="23"/>
    </location>
</feature>
<keyword evidence="3 6" id="KW-0732">Signal</keyword>
<evidence type="ECO:0000256" key="1">
    <source>
        <dbReference type="ARBA" id="ARBA00004167"/>
    </source>
</evidence>
<protein>
    <recommendedName>
        <fullName evidence="7">Bulb-type lectin domain-containing protein</fullName>
    </recommendedName>
</protein>
<evidence type="ECO:0000256" key="3">
    <source>
        <dbReference type="ARBA" id="ARBA00022729"/>
    </source>
</evidence>
<feature type="non-terminal residue" evidence="8">
    <location>
        <position position="1"/>
    </location>
</feature>
<gene>
    <name evidence="8" type="ORF">KI387_039408</name>
</gene>
<evidence type="ECO:0000313" key="8">
    <source>
        <dbReference type="EMBL" id="KAH9295820.1"/>
    </source>
</evidence>
<organism evidence="8 9">
    <name type="scientific">Taxus chinensis</name>
    <name type="common">Chinese yew</name>
    <name type="synonym">Taxus wallichiana var. chinensis</name>
    <dbReference type="NCBI Taxonomy" id="29808"/>
    <lineage>
        <taxon>Eukaryota</taxon>
        <taxon>Viridiplantae</taxon>
        <taxon>Streptophyta</taxon>
        <taxon>Embryophyta</taxon>
        <taxon>Tracheophyta</taxon>
        <taxon>Spermatophyta</taxon>
        <taxon>Pinopsida</taxon>
        <taxon>Pinidae</taxon>
        <taxon>Conifers II</taxon>
        <taxon>Cupressales</taxon>
        <taxon>Taxaceae</taxon>
        <taxon>Taxus</taxon>
    </lineage>
</organism>
<keyword evidence="9" id="KW-1185">Reference proteome</keyword>
<evidence type="ECO:0000313" key="9">
    <source>
        <dbReference type="Proteomes" id="UP000824469"/>
    </source>
</evidence>
<dbReference type="Pfam" id="PF01453">
    <property type="entry name" value="B_lectin"/>
    <property type="match status" value="1"/>
</dbReference>
<dbReference type="Proteomes" id="UP000824469">
    <property type="component" value="Unassembled WGS sequence"/>
</dbReference>
<comment type="caution">
    <text evidence="8">The sequence shown here is derived from an EMBL/GenBank/DDBJ whole genome shotgun (WGS) entry which is preliminary data.</text>
</comment>
<evidence type="ECO:0000256" key="6">
    <source>
        <dbReference type="SAM" id="SignalP"/>
    </source>
</evidence>
<sequence length="274" mass="30699">GFTPWATTLMLSLFGILIHPISQLSGWPTEMRLLTERIRVIRLQRDGDLVLYGVDGRDVWRSNTRNSPVKEAVLLSSGNLVLRDSAGNKLWESFNSPTDTLLPGQPFTKNSQLVSNMGLGNHKAGYFRFLFQDVNVLAIIYDGLKVASRYWPPPWMDNFAAGRSSYNSSRFAILDEAGEFSSSDKFSMTAWDSGRGVYKRRLTMDIDGNVRLYSLDAQNQSWTVSGIAIADIFAEFTACVESMVFAHIHLNPGVCAHLVFKWQIPETGSKVAHR</sequence>
<dbReference type="Gene3D" id="2.90.10.10">
    <property type="entry name" value="Bulb-type lectin domain"/>
    <property type="match status" value="1"/>
</dbReference>
<dbReference type="PROSITE" id="PS50927">
    <property type="entry name" value="BULB_LECTIN"/>
    <property type="match status" value="1"/>
</dbReference>
<reference evidence="8 9" key="1">
    <citation type="journal article" date="2021" name="Nat. Plants">
        <title>The Taxus genome provides insights into paclitaxel biosynthesis.</title>
        <authorList>
            <person name="Xiong X."/>
            <person name="Gou J."/>
            <person name="Liao Q."/>
            <person name="Li Y."/>
            <person name="Zhou Q."/>
            <person name="Bi G."/>
            <person name="Li C."/>
            <person name="Du R."/>
            <person name="Wang X."/>
            <person name="Sun T."/>
            <person name="Guo L."/>
            <person name="Liang H."/>
            <person name="Lu P."/>
            <person name="Wu Y."/>
            <person name="Zhang Z."/>
            <person name="Ro D.K."/>
            <person name="Shang Y."/>
            <person name="Huang S."/>
            <person name="Yan J."/>
        </authorList>
    </citation>
    <scope>NUCLEOTIDE SEQUENCE [LARGE SCALE GENOMIC DNA]</scope>
    <source>
        <strain evidence="8">Ta-2019</strain>
    </source>
</reference>
<dbReference type="EMBL" id="JAHRHJ020000011">
    <property type="protein sequence ID" value="KAH9295820.1"/>
    <property type="molecule type" value="Genomic_DNA"/>
</dbReference>
<dbReference type="SUPFAM" id="SSF51110">
    <property type="entry name" value="alpha-D-mannose-specific plant lectins"/>
    <property type="match status" value="1"/>
</dbReference>
<dbReference type="InterPro" id="IPR001480">
    <property type="entry name" value="Bulb-type_lectin_dom"/>
</dbReference>
<keyword evidence="2" id="KW-0812">Transmembrane</keyword>
<dbReference type="AlphaFoldDB" id="A0AA38C9E5"/>
<proteinExistence type="predicted"/>
<accession>A0AA38C9E5</accession>
<comment type="subcellular location">
    <subcellularLocation>
        <location evidence="1">Membrane</location>
        <topology evidence="1">Single-pass membrane protein</topology>
    </subcellularLocation>
</comment>
<dbReference type="Gene3D" id="2.90.10.30">
    <property type="match status" value="1"/>
</dbReference>
<dbReference type="PANTHER" id="PTHR47974:SF4">
    <property type="entry name" value="RECEPTOR-LIKE SERINE_THREONINE-PROTEIN KINASE"/>
    <property type="match status" value="1"/>
</dbReference>
<dbReference type="SMART" id="SM00108">
    <property type="entry name" value="B_lectin"/>
    <property type="match status" value="1"/>
</dbReference>